<name>A0AA36D714_9BILA</name>
<keyword evidence="15" id="KW-1185">Reference proteome</keyword>
<dbReference type="GO" id="GO:0030943">
    <property type="term" value="F:mitochondrion targeting sequence binding"/>
    <property type="evidence" value="ECO:0007669"/>
    <property type="project" value="TreeGrafter"/>
</dbReference>
<dbReference type="SUPFAM" id="SSF47157">
    <property type="entry name" value="Mitochondrial import receptor subunit Tom20"/>
    <property type="match status" value="1"/>
</dbReference>
<dbReference type="GO" id="GO:0006886">
    <property type="term" value="P:intracellular protein transport"/>
    <property type="evidence" value="ECO:0007669"/>
    <property type="project" value="InterPro"/>
</dbReference>
<comment type="similarity">
    <text evidence="2">Belongs to the Tom20 family.</text>
</comment>
<evidence type="ECO:0000256" key="7">
    <source>
        <dbReference type="ARBA" id="ARBA00022989"/>
    </source>
</evidence>
<dbReference type="PRINTS" id="PR00351">
    <property type="entry name" value="OM20RECEPTOR"/>
</dbReference>
<dbReference type="GO" id="GO:0006605">
    <property type="term" value="P:protein targeting"/>
    <property type="evidence" value="ECO:0007669"/>
    <property type="project" value="InterPro"/>
</dbReference>
<keyword evidence="8" id="KW-0496">Mitochondrion</keyword>
<comment type="subcellular location">
    <subcellularLocation>
        <location evidence="1">Mitochondrion outer membrane</location>
        <topology evidence="1">Single-pass membrane protein</topology>
    </subcellularLocation>
</comment>
<evidence type="ECO:0000256" key="10">
    <source>
        <dbReference type="ARBA" id="ARBA00040061"/>
    </source>
</evidence>
<dbReference type="GO" id="GO:0030150">
    <property type="term" value="P:protein import into mitochondrial matrix"/>
    <property type="evidence" value="ECO:0007669"/>
    <property type="project" value="TreeGrafter"/>
</dbReference>
<dbReference type="Proteomes" id="UP001177023">
    <property type="component" value="Unassembled WGS sequence"/>
</dbReference>
<evidence type="ECO:0000256" key="6">
    <source>
        <dbReference type="ARBA" id="ARBA00022927"/>
    </source>
</evidence>
<gene>
    <name evidence="14" type="ORF">MSPICULIGERA_LOCUS20070</name>
</gene>
<feature type="transmembrane region" description="Helical" evidence="13">
    <location>
        <begin position="12"/>
        <end position="31"/>
    </location>
</feature>
<evidence type="ECO:0000256" key="13">
    <source>
        <dbReference type="SAM" id="Phobius"/>
    </source>
</evidence>
<comment type="caution">
    <text evidence="14">The sequence shown here is derived from an EMBL/GenBank/DDBJ whole genome shotgun (WGS) entry which is preliminary data.</text>
</comment>
<dbReference type="FunFam" id="1.20.960.10:FF:000004">
    <property type="entry name" value="Mitochondrial import receptor subunit TOM20 homolog"/>
    <property type="match status" value="1"/>
</dbReference>
<feature type="non-terminal residue" evidence="14">
    <location>
        <position position="195"/>
    </location>
</feature>
<dbReference type="GO" id="GO:0008320">
    <property type="term" value="F:protein transmembrane transporter activity"/>
    <property type="evidence" value="ECO:0007669"/>
    <property type="project" value="TreeGrafter"/>
</dbReference>
<keyword evidence="5" id="KW-1000">Mitochondrion outer membrane</keyword>
<dbReference type="Pfam" id="PF02064">
    <property type="entry name" value="MAS20"/>
    <property type="match status" value="1"/>
</dbReference>
<evidence type="ECO:0000256" key="1">
    <source>
        <dbReference type="ARBA" id="ARBA00004572"/>
    </source>
</evidence>
<comment type="subunit">
    <text evidence="11">Forms part of the preprotein translocase complex of the outer mitochondrial membrane (TOM complex).</text>
</comment>
<keyword evidence="4 13" id="KW-0812">Transmembrane</keyword>
<proteinExistence type="inferred from homology"/>
<dbReference type="EMBL" id="CATQJA010002664">
    <property type="protein sequence ID" value="CAJ0581921.1"/>
    <property type="molecule type" value="Genomic_DNA"/>
</dbReference>
<dbReference type="InterPro" id="IPR002056">
    <property type="entry name" value="MAS20"/>
</dbReference>
<dbReference type="AlphaFoldDB" id="A0AA36D714"/>
<organism evidence="14 15">
    <name type="scientific">Mesorhabditis spiculigera</name>
    <dbReference type="NCBI Taxonomy" id="96644"/>
    <lineage>
        <taxon>Eukaryota</taxon>
        <taxon>Metazoa</taxon>
        <taxon>Ecdysozoa</taxon>
        <taxon>Nematoda</taxon>
        <taxon>Chromadorea</taxon>
        <taxon>Rhabditida</taxon>
        <taxon>Rhabditina</taxon>
        <taxon>Rhabditomorpha</taxon>
        <taxon>Rhabditoidea</taxon>
        <taxon>Rhabditidae</taxon>
        <taxon>Mesorhabditinae</taxon>
        <taxon>Mesorhabditis</taxon>
    </lineage>
</organism>
<dbReference type="PANTHER" id="PTHR12430">
    <property type="entry name" value="MITOCHONDRIAL IMPORT RECEPTOR SUBUNIT TOM20"/>
    <property type="match status" value="1"/>
</dbReference>
<dbReference type="InterPro" id="IPR023392">
    <property type="entry name" value="Tom20_dom_sf"/>
</dbReference>
<evidence type="ECO:0000256" key="4">
    <source>
        <dbReference type="ARBA" id="ARBA00022692"/>
    </source>
</evidence>
<evidence type="ECO:0000256" key="2">
    <source>
        <dbReference type="ARBA" id="ARBA00005792"/>
    </source>
</evidence>
<protein>
    <recommendedName>
        <fullName evidence="10">Mitochondrial import receptor subunit TOM20 homolog</fullName>
    </recommendedName>
    <alternativeName>
        <fullName evidence="12">Translocase of outer mitochondrial membrane protein 20</fullName>
    </alternativeName>
</protein>
<keyword evidence="3" id="KW-0813">Transport</keyword>
<evidence type="ECO:0000313" key="14">
    <source>
        <dbReference type="EMBL" id="CAJ0581921.1"/>
    </source>
</evidence>
<evidence type="ECO:0000256" key="8">
    <source>
        <dbReference type="ARBA" id="ARBA00023128"/>
    </source>
</evidence>
<sequence>MSEAGISRSNWLTWAGLAGAAFVGYAIYFDYKRRSAPDYKQKVRENRRRKALRKGGRVVAARGNPMGLPDPRNPASMQAFFLQEVQLGEELMAAGNVEQGALHIANAIILCGQSQQLMTIFEQTLPPEQFAAVLQVLPSARARLADMFETAADDLDQGPVIDGSFIQMSSGEPNFSSEPRRSGIEVTELIDEELE</sequence>
<accession>A0AA36D714</accession>
<evidence type="ECO:0000256" key="3">
    <source>
        <dbReference type="ARBA" id="ARBA00022448"/>
    </source>
</evidence>
<evidence type="ECO:0000256" key="9">
    <source>
        <dbReference type="ARBA" id="ARBA00023136"/>
    </source>
</evidence>
<keyword evidence="9 13" id="KW-0472">Membrane</keyword>
<evidence type="ECO:0000313" key="15">
    <source>
        <dbReference type="Proteomes" id="UP001177023"/>
    </source>
</evidence>
<dbReference type="GO" id="GO:0016031">
    <property type="term" value="P:tRNA import into mitochondrion"/>
    <property type="evidence" value="ECO:0007669"/>
    <property type="project" value="TreeGrafter"/>
</dbReference>
<evidence type="ECO:0000256" key="5">
    <source>
        <dbReference type="ARBA" id="ARBA00022787"/>
    </source>
</evidence>
<dbReference type="PANTHER" id="PTHR12430:SF0">
    <property type="entry name" value="TRANSLOCASE OF OUTER MITOCHONDRIAL MEMBRANE 20"/>
    <property type="match status" value="1"/>
</dbReference>
<dbReference type="Gene3D" id="1.20.960.10">
    <property type="entry name" value="Mitochondrial outer membrane translocase complex, subunit Tom20 domain"/>
    <property type="match status" value="1"/>
</dbReference>
<keyword evidence="7 13" id="KW-1133">Transmembrane helix</keyword>
<reference evidence="14" key="1">
    <citation type="submission" date="2023-06" db="EMBL/GenBank/DDBJ databases">
        <authorList>
            <person name="Delattre M."/>
        </authorList>
    </citation>
    <scope>NUCLEOTIDE SEQUENCE</scope>
    <source>
        <strain evidence="14">AF72</strain>
    </source>
</reference>
<evidence type="ECO:0000256" key="12">
    <source>
        <dbReference type="ARBA" id="ARBA00079364"/>
    </source>
</evidence>
<dbReference type="InterPro" id="IPR022422">
    <property type="entry name" value="MAS20_rcpt_metazoan"/>
</dbReference>
<keyword evidence="6" id="KW-0653">Protein transport</keyword>
<dbReference type="GO" id="GO:0005742">
    <property type="term" value="C:mitochondrial outer membrane translocase complex"/>
    <property type="evidence" value="ECO:0007669"/>
    <property type="project" value="InterPro"/>
</dbReference>
<dbReference type="PRINTS" id="PR01989">
    <property type="entry name" value="EUOM20RECPTR"/>
</dbReference>
<evidence type="ECO:0000256" key="11">
    <source>
        <dbReference type="ARBA" id="ARBA00064251"/>
    </source>
</evidence>